<evidence type="ECO:0000259" key="2">
    <source>
        <dbReference type="PROSITE" id="PS52002"/>
    </source>
</evidence>
<reference evidence="3 4" key="1">
    <citation type="journal article" date="2024" name="IMA Fungus">
        <title>IMA Genome - F19 : A genome assembly and annotation guide to empower mycologists, including annotated draft genome sequences of Ceratocystis pirilliformis, Diaporthe australafricana, Fusarium ophioides, Paecilomyces lecythidis, and Sporothrix stenoceras.</title>
        <authorList>
            <person name="Aylward J."/>
            <person name="Wilson A.M."/>
            <person name="Visagie C.M."/>
            <person name="Spraker J."/>
            <person name="Barnes I."/>
            <person name="Buitendag C."/>
            <person name="Ceriani C."/>
            <person name="Del Mar Angel L."/>
            <person name="du Plessis D."/>
            <person name="Fuchs T."/>
            <person name="Gasser K."/>
            <person name="Kramer D."/>
            <person name="Li W."/>
            <person name="Munsamy K."/>
            <person name="Piso A."/>
            <person name="Price J.L."/>
            <person name="Sonnekus B."/>
            <person name="Thomas C."/>
            <person name="van der Nest A."/>
            <person name="van Dijk A."/>
            <person name="van Heerden A."/>
            <person name="van Vuuren N."/>
            <person name="Yilmaz N."/>
            <person name="Duong T.A."/>
            <person name="van der Merwe N.A."/>
            <person name="Wingfield M.J."/>
            <person name="Wingfield B.D."/>
        </authorList>
    </citation>
    <scope>NUCLEOTIDE SEQUENCE [LARGE SCALE GENOMIC DNA]</scope>
    <source>
        <strain evidence="3 4">CMW 12675</strain>
    </source>
</reference>
<gene>
    <name evidence="3" type="ORF">Cpir12675_001447</name>
</gene>
<protein>
    <recommendedName>
        <fullName evidence="2">Sm domain-containing protein</fullName>
    </recommendedName>
</protein>
<feature type="region of interest" description="Disordered" evidence="1">
    <location>
        <begin position="48"/>
        <end position="82"/>
    </location>
</feature>
<keyword evidence="4" id="KW-1185">Reference proteome</keyword>
<feature type="compositionally biased region" description="Low complexity" evidence="1">
    <location>
        <begin position="62"/>
        <end position="74"/>
    </location>
</feature>
<dbReference type="InterPro" id="IPR050914">
    <property type="entry name" value="snRNP_SmB/NAA38-like"/>
</dbReference>
<evidence type="ECO:0000313" key="3">
    <source>
        <dbReference type="EMBL" id="KAL1899332.1"/>
    </source>
</evidence>
<organism evidence="3 4">
    <name type="scientific">Ceratocystis pirilliformis</name>
    <dbReference type="NCBI Taxonomy" id="259994"/>
    <lineage>
        <taxon>Eukaryota</taxon>
        <taxon>Fungi</taxon>
        <taxon>Dikarya</taxon>
        <taxon>Ascomycota</taxon>
        <taxon>Pezizomycotina</taxon>
        <taxon>Sordariomycetes</taxon>
        <taxon>Hypocreomycetidae</taxon>
        <taxon>Microascales</taxon>
        <taxon>Ceratocystidaceae</taxon>
        <taxon>Ceratocystis</taxon>
    </lineage>
</organism>
<accession>A0ABR3ZGA5</accession>
<dbReference type="PROSITE" id="PS52002">
    <property type="entry name" value="SM"/>
    <property type="match status" value="1"/>
</dbReference>
<dbReference type="EMBL" id="JAWDJO010000023">
    <property type="protein sequence ID" value="KAL1899332.1"/>
    <property type="molecule type" value="Genomic_DNA"/>
</dbReference>
<name>A0ABR3ZGA5_9PEZI</name>
<dbReference type="InterPro" id="IPR010920">
    <property type="entry name" value="LSM_dom_sf"/>
</dbReference>
<dbReference type="Proteomes" id="UP001583280">
    <property type="component" value="Unassembled WGS sequence"/>
</dbReference>
<dbReference type="SUPFAM" id="SSF50182">
    <property type="entry name" value="Sm-like ribonucleoproteins"/>
    <property type="match status" value="1"/>
</dbReference>
<dbReference type="InterPro" id="IPR001163">
    <property type="entry name" value="Sm_dom_euk/arc"/>
</dbReference>
<dbReference type="Gene3D" id="2.30.30.100">
    <property type="match status" value="1"/>
</dbReference>
<dbReference type="PANTHER" id="PTHR10701:SF5">
    <property type="entry name" value="N-ALPHA-ACETYLTRANSFERASE 38, NATC AUXILIARY SUBUNIT"/>
    <property type="match status" value="1"/>
</dbReference>
<dbReference type="InterPro" id="IPR047575">
    <property type="entry name" value="Sm"/>
</dbReference>
<dbReference type="PANTHER" id="PTHR10701">
    <property type="entry name" value="SMALL NUCLEAR RIBONUCLEOPROTEIN-ASSOCIATED PROTEIN B AND N"/>
    <property type="match status" value="1"/>
</dbReference>
<evidence type="ECO:0000313" key="4">
    <source>
        <dbReference type="Proteomes" id="UP001583280"/>
    </source>
</evidence>
<dbReference type="SMART" id="SM00651">
    <property type="entry name" value="Sm"/>
    <property type="match status" value="1"/>
</dbReference>
<dbReference type="CDD" id="cd06168">
    <property type="entry name" value="LSMD1"/>
    <property type="match status" value="1"/>
</dbReference>
<dbReference type="InterPro" id="IPR034110">
    <property type="entry name" value="LSMD1_Sm"/>
</dbReference>
<dbReference type="Pfam" id="PF01423">
    <property type="entry name" value="LSM"/>
    <property type="match status" value="1"/>
</dbReference>
<proteinExistence type="predicted"/>
<evidence type="ECO:0000256" key="1">
    <source>
        <dbReference type="SAM" id="MobiDB-lite"/>
    </source>
</evidence>
<sequence length="117" mass="13211">MDLQDTSPRDFLGSLINKQLRVEIQDGRYFHGQLKCTDPDMNIVLSNVYEHQKPQSKPLDTSSGDASSGDASPPLERTSPDLEHRALRSVVIPGERIVKIELEEFASQRRHKFPAII</sequence>
<comment type="caution">
    <text evidence="3">The sequence shown here is derived from an EMBL/GenBank/DDBJ whole genome shotgun (WGS) entry which is preliminary data.</text>
</comment>
<feature type="domain" description="Sm" evidence="2">
    <location>
        <begin position="7"/>
        <end position="106"/>
    </location>
</feature>